<name>A0A1F8GSI2_9BACT</name>
<dbReference type="Proteomes" id="UP000179047">
    <property type="component" value="Unassembled WGS sequence"/>
</dbReference>
<reference evidence="2 3" key="1">
    <citation type="journal article" date="2016" name="Nat. Commun.">
        <title>Thousands of microbial genomes shed light on interconnected biogeochemical processes in an aquifer system.</title>
        <authorList>
            <person name="Anantharaman K."/>
            <person name="Brown C.T."/>
            <person name="Hug L.A."/>
            <person name="Sharon I."/>
            <person name="Castelle C.J."/>
            <person name="Probst A.J."/>
            <person name="Thomas B.C."/>
            <person name="Singh A."/>
            <person name="Wilkins M.J."/>
            <person name="Karaoz U."/>
            <person name="Brodie E.L."/>
            <person name="Williams K.H."/>
            <person name="Hubbard S.S."/>
            <person name="Banfield J.F."/>
        </authorList>
    </citation>
    <scope>NUCLEOTIDE SEQUENCE [LARGE SCALE GENOMIC DNA]</scope>
</reference>
<feature type="transmembrane region" description="Helical" evidence="1">
    <location>
        <begin position="55"/>
        <end position="75"/>
    </location>
</feature>
<comment type="caution">
    <text evidence="2">The sequence shown here is derived from an EMBL/GenBank/DDBJ whole genome shotgun (WGS) entry which is preliminary data.</text>
</comment>
<keyword evidence="1" id="KW-0472">Membrane</keyword>
<evidence type="ECO:0000313" key="3">
    <source>
        <dbReference type="Proteomes" id="UP000179047"/>
    </source>
</evidence>
<keyword evidence="1" id="KW-1133">Transmembrane helix</keyword>
<keyword evidence="1" id="KW-0812">Transmembrane</keyword>
<dbReference type="STRING" id="1802701.A3A33_05190"/>
<gene>
    <name evidence="2" type="ORF">A3A33_05190</name>
</gene>
<dbReference type="AlphaFoldDB" id="A0A1F8GSI2"/>
<dbReference type="EMBL" id="MGKP01000018">
    <property type="protein sequence ID" value="OGN28384.1"/>
    <property type="molecule type" value="Genomic_DNA"/>
</dbReference>
<sequence>MEPLEQRIQNIEDRNQRVEIDKAWEVSWTRRLFIALVTYVIASIWIYIIRDSLPLLKAFVPTAGYLLSTLSLPVIKRWWAGHRS</sequence>
<proteinExistence type="predicted"/>
<evidence type="ECO:0000256" key="1">
    <source>
        <dbReference type="SAM" id="Phobius"/>
    </source>
</evidence>
<accession>A0A1F8GSI2</accession>
<feature type="transmembrane region" description="Helical" evidence="1">
    <location>
        <begin position="32"/>
        <end position="49"/>
    </location>
</feature>
<evidence type="ECO:0000313" key="2">
    <source>
        <dbReference type="EMBL" id="OGN28384.1"/>
    </source>
</evidence>
<protein>
    <submittedName>
        <fullName evidence="2">Uncharacterized protein</fullName>
    </submittedName>
</protein>
<organism evidence="2 3">
    <name type="scientific">Candidatus Yanofskybacteria bacterium RIFCSPLOWO2_01_FULL_49_25</name>
    <dbReference type="NCBI Taxonomy" id="1802701"/>
    <lineage>
        <taxon>Bacteria</taxon>
        <taxon>Candidatus Yanofskyibacteriota</taxon>
    </lineage>
</organism>